<evidence type="ECO:0000313" key="2">
    <source>
        <dbReference type="Proteomes" id="UP000561438"/>
    </source>
</evidence>
<dbReference type="EMBL" id="JABWGV010000001">
    <property type="protein sequence ID" value="NVD44024.1"/>
    <property type="molecule type" value="Genomic_DNA"/>
</dbReference>
<dbReference type="AlphaFoldDB" id="A0A850GWT0"/>
<dbReference type="InterPro" id="IPR045617">
    <property type="entry name" value="DUF6445"/>
</dbReference>
<name>A0A850GWT0_9SPHN</name>
<dbReference type="Proteomes" id="UP000561438">
    <property type="component" value="Unassembled WGS sequence"/>
</dbReference>
<organism evidence="1 2">
    <name type="scientific">Qipengyuania atrilutea</name>
    <dbReference type="NCBI Taxonomy" id="2744473"/>
    <lineage>
        <taxon>Bacteria</taxon>
        <taxon>Pseudomonadati</taxon>
        <taxon>Pseudomonadota</taxon>
        <taxon>Alphaproteobacteria</taxon>
        <taxon>Sphingomonadales</taxon>
        <taxon>Erythrobacteraceae</taxon>
        <taxon>Qipengyuania</taxon>
    </lineage>
</organism>
<dbReference type="RefSeq" id="WP_176266310.1">
    <property type="nucleotide sequence ID" value="NZ_JABWGV010000001.1"/>
</dbReference>
<gene>
    <name evidence="1" type="ORF">HUV48_03195</name>
</gene>
<evidence type="ECO:0000313" key="1">
    <source>
        <dbReference type="EMBL" id="NVD44024.1"/>
    </source>
</evidence>
<comment type="caution">
    <text evidence="1">The sequence shown here is derived from an EMBL/GenBank/DDBJ whole genome shotgun (WGS) entry which is preliminary data.</text>
</comment>
<dbReference type="Pfam" id="PF20043">
    <property type="entry name" value="DUF6445"/>
    <property type="match status" value="1"/>
</dbReference>
<accession>A0A850GWT0</accession>
<reference evidence="1 2" key="1">
    <citation type="submission" date="2020-06" db="EMBL/GenBank/DDBJ databases">
        <title>Altererythrobacter sp. HHU K3-1.</title>
        <authorList>
            <person name="Zhang D."/>
            <person name="Xue H."/>
        </authorList>
    </citation>
    <scope>NUCLEOTIDE SEQUENCE [LARGE SCALE GENOMIC DNA]</scope>
    <source>
        <strain evidence="1 2">HHU K3-1</strain>
    </source>
</reference>
<keyword evidence="2" id="KW-1185">Reference proteome</keyword>
<sequence>MAETNAITRPRVSLRRLGSEGQPLVVIDDFTGRAAELRAAGRAAGYAAVKGYPGIRSPVPASYIKPVLPLLAEIIRRAFAMRGSLAVESCSYSIVSRAPDELQPAQRMPHYDDPGGGVLALLHYLGSEEDGGTAFYRHRRTGFETMRPERLAPYNHALAQDEAEFGPLAQAYHYGDSDRFEMIGEVEAKVDRAIIYRGRTLHSGIIPEEPDPSSAHERGRLTINTFLVAQ</sequence>
<protein>
    <submittedName>
        <fullName evidence="1">Uncharacterized protein</fullName>
    </submittedName>
</protein>
<proteinExistence type="predicted"/>